<feature type="compositionally biased region" description="Basic residues" evidence="2">
    <location>
        <begin position="2498"/>
        <end position="2510"/>
    </location>
</feature>
<feature type="region of interest" description="Disordered" evidence="2">
    <location>
        <begin position="1177"/>
        <end position="1280"/>
    </location>
</feature>
<comment type="caution">
    <text evidence="4">The sequence shown here is derived from an EMBL/GenBank/DDBJ whole genome shotgun (WGS) entry which is preliminary data.</text>
</comment>
<feature type="compositionally biased region" description="Basic and acidic residues" evidence="2">
    <location>
        <begin position="1356"/>
        <end position="1367"/>
    </location>
</feature>
<feature type="coiled-coil region" evidence="1">
    <location>
        <begin position="101"/>
        <end position="128"/>
    </location>
</feature>
<feature type="compositionally biased region" description="Polar residues" evidence="2">
    <location>
        <begin position="696"/>
        <end position="707"/>
    </location>
</feature>
<feature type="compositionally biased region" description="Polar residues" evidence="2">
    <location>
        <begin position="1474"/>
        <end position="1486"/>
    </location>
</feature>
<reference evidence="4" key="1">
    <citation type="submission" date="2021-03" db="EMBL/GenBank/DDBJ databases">
        <title>Chromosome level genome of the anhydrobiotic midge Polypedilum vanderplanki.</title>
        <authorList>
            <person name="Yoshida Y."/>
            <person name="Kikawada T."/>
            <person name="Gusev O."/>
        </authorList>
    </citation>
    <scope>NUCLEOTIDE SEQUENCE</scope>
    <source>
        <strain evidence="4">NIAS01</strain>
        <tissue evidence="4">Whole body or cell culture</tissue>
    </source>
</reference>
<feature type="transmembrane region" description="Helical" evidence="3">
    <location>
        <begin position="2578"/>
        <end position="2597"/>
    </location>
</feature>
<feature type="region of interest" description="Disordered" evidence="2">
    <location>
        <begin position="2020"/>
        <end position="2065"/>
    </location>
</feature>
<evidence type="ECO:0000313" key="4">
    <source>
        <dbReference type="EMBL" id="KAG5678924.1"/>
    </source>
</evidence>
<name>A0A9J6C9V9_POLVA</name>
<feature type="compositionally biased region" description="Basic and acidic residues" evidence="2">
    <location>
        <begin position="2269"/>
        <end position="2315"/>
    </location>
</feature>
<keyword evidence="3" id="KW-1133">Transmembrane helix</keyword>
<feature type="compositionally biased region" description="Polar residues" evidence="2">
    <location>
        <begin position="308"/>
        <end position="319"/>
    </location>
</feature>
<feature type="compositionally biased region" description="Basic and acidic residues" evidence="2">
    <location>
        <begin position="2511"/>
        <end position="2526"/>
    </location>
</feature>
<dbReference type="EMBL" id="JADBJN010000002">
    <property type="protein sequence ID" value="KAG5678924.1"/>
    <property type="molecule type" value="Genomic_DNA"/>
</dbReference>
<feature type="region of interest" description="Disordered" evidence="2">
    <location>
        <begin position="1758"/>
        <end position="1910"/>
    </location>
</feature>
<proteinExistence type="predicted"/>
<feature type="compositionally biased region" description="Acidic residues" evidence="2">
    <location>
        <begin position="2244"/>
        <end position="2258"/>
    </location>
</feature>
<accession>A0A9J6C9V9</accession>
<dbReference type="Proteomes" id="UP001107558">
    <property type="component" value="Chromosome 2"/>
</dbReference>
<feature type="compositionally biased region" description="Basic and acidic residues" evidence="2">
    <location>
        <begin position="1888"/>
        <end position="1907"/>
    </location>
</feature>
<feature type="compositionally biased region" description="Polar residues" evidence="2">
    <location>
        <begin position="980"/>
        <end position="992"/>
    </location>
</feature>
<feature type="compositionally biased region" description="Basic and acidic residues" evidence="2">
    <location>
        <begin position="30"/>
        <end position="42"/>
    </location>
</feature>
<dbReference type="OrthoDB" id="6782661at2759"/>
<feature type="region of interest" description="Disordered" evidence="2">
    <location>
        <begin position="210"/>
        <end position="325"/>
    </location>
</feature>
<feature type="region of interest" description="Disordered" evidence="2">
    <location>
        <begin position="975"/>
        <end position="995"/>
    </location>
</feature>
<feature type="compositionally biased region" description="Low complexity" evidence="2">
    <location>
        <begin position="1711"/>
        <end position="1727"/>
    </location>
</feature>
<feature type="region of interest" description="Disordered" evidence="2">
    <location>
        <begin position="2479"/>
        <end position="2537"/>
    </location>
</feature>
<feature type="region of interest" description="Disordered" evidence="2">
    <location>
        <begin position="1308"/>
        <end position="1367"/>
    </location>
</feature>
<keyword evidence="3" id="KW-0812">Transmembrane</keyword>
<organism evidence="4 5">
    <name type="scientific">Polypedilum vanderplanki</name>
    <name type="common">Sleeping chironomid midge</name>
    <dbReference type="NCBI Taxonomy" id="319348"/>
    <lineage>
        <taxon>Eukaryota</taxon>
        <taxon>Metazoa</taxon>
        <taxon>Ecdysozoa</taxon>
        <taxon>Arthropoda</taxon>
        <taxon>Hexapoda</taxon>
        <taxon>Insecta</taxon>
        <taxon>Pterygota</taxon>
        <taxon>Neoptera</taxon>
        <taxon>Endopterygota</taxon>
        <taxon>Diptera</taxon>
        <taxon>Nematocera</taxon>
        <taxon>Chironomoidea</taxon>
        <taxon>Chironomidae</taxon>
        <taxon>Chironominae</taxon>
        <taxon>Polypedilum</taxon>
        <taxon>Polypedilum</taxon>
    </lineage>
</organism>
<feature type="coiled-coil region" evidence="1">
    <location>
        <begin position="1371"/>
        <end position="1398"/>
    </location>
</feature>
<evidence type="ECO:0000313" key="5">
    <source>
        <dbReference type="Proteomes" id="UP001107558"/>
    </source>
</evidence>
<feature type="compositionally biased region" description="Basic and acidic residues" evidence="2">
    <location>
        <begin position="2410"/>
        <end position="2428"/>
    </location>
</feature>
<feature type="compositionally biased region" description="Basic and acidic residues" evidence="2">
    <location>
        <begin position="639"/>
        <end position="693"/>
    </location>
</feature>
<feature type="compositionally biased region" description="Acidic residues" evidence="2">
    <location>
        <begin position="1978"/>
        <end position="1989"/>
    </location>
</feature>
<feature type="compositionally biased region" description="Basic and acidic residues" evidence="2">
    <location>
        <begin position="2212"/>
        <end position="2238"/>
    </location>
</feature>
<protein>
    <submittedName>
        <fullName evidence="4">Uncharacterized protein</fullName>
    </submittedName>
</protein>
<evidence type="ECO:0000256" key="2">
    <source>
        <dbReference type="SAM" id="MobiDB-lite"/>
    </source>
</evidence>
<feature type="compositionally biased region" description="Basic residues" evidence="2">
    <location>
        <begin position="1554"/>
        <end position="1563"/>
    </location>
</feature>
<feature type="region of interest" description="Disordered" evidence="2">
    <location>
        <begin position="2212"/>
        <end position="2340"/>
    </location>
</feature>
<feature type="compositionally biased region" description="Basic and acidic residues" evidence="2">
    <location>
        <begin position="1856"/>
        <end position="1873"/>
    </location>
</feature>
<feature type="region of interest" description="Disordered" evidence="2">
    <location>
        <begin position="1474"/>
        <end position="1498"/>
    </location>
</feature>
<feature type="compositionally biased region" description="Acidic residues" evidence="2">
    <location>
        <begin position="1178"/>
        <end position="1193"/>
    </location>
</feature>
<feature type="region of interest" description="Disordered" evidence="2">
    <location>
        <begin position="1706"/>
        <end position="1733"/>
    </location>
</feature>
<feature type="region of interest" description="Disordered" evidence="2">
    <location>
        <begin position="2410"/>
        <end position="2466"/>
    </location>
</feature>
<feature type="compositionally biased region" description="Basic and acidic residues" evidence="2">
    <location>
        <begin position="1543"/>
        <end position="1553"/>
    </location>
</feature>
<sequence>MIYLYLSVINCYVPLPSASEPEHQTIFEKQSKAPQVVEKDAENQSVHSESDNEGVDDVVDSVIKNIKNDVNLDETFDKIVPAKVETGLLETDIDAIVEKAAEIVNEQINDVKEKVNIAEDEIKANIEESEIKAKVEIEIKTKVEDEKQPAANDNTLTKEIIAQYSKESHEKPPVPIQTYLWEDIKRAKEQGGYPWTHLYKNKLGENEQPEVILTYKRSPKSGRRSESDSGTPKAQKKILTEVENVETKSENPENIETEAAATNEENRVQDDDDDEEPLTELTDDIVKLDPPEQPKDKKPKGILKKSQKIFTQMKPSTSKFDSDSLKRKIKTPIAKIKKMADDGISKVKSIKKTPSFSKSDNVPQEKLEILKLKESPKSQHRDFASFIVKQDSDDTVDIVDLEQSPSEVRKNRGVTPDEIINLPVSSTEKIETDSCRNDNLITIGDKKREHHYEDIEDFISKIVADTENVERIPSEKEHDIKPQDNISDPIFDEFSCEMNKKIRKSLSAQDDSIRQELMKRIPKIEELEKQISDEDKEEKIEEVDKAVKSSHLLAPISSIDSTSSDEDRRAQLSIVAEESETSESLKKKSFDEPSVDIMDVESLQIDDSDVSTLIDDEKISNVTVVKEIVKEKTQIEIEVEKPKENEDEKVIEEKKSEEIEEKQLTKETKEEQKIEEIKEPNETQEKEEIKIDESNNESQQATTSNDELNVKEDVEIIQNLETPTPIKINPKWSKMRNRIKNRRILRGQCAVPRQKSLSRSRAESSAASPLEVRCACQFFQSDSLIPERINPIGSRPPSRVSAGDNKPIFCSKHNIFEEEPIEEENLSGSILSFGKSSVPDYYAVTNLSYNEKNFNKENQPPTIQPQPQIPNSFQLSNQNLPPIEIETFRADFPRVVNEQTTNHQNIEYTNLNFSNPPEINILRSGQFSSQKSLDRYSTSALLARYRPKSHSVAPSLQGSRSDIRMLPRMSKTVSFDYGKPTSNTQPNENPNYDQYHRMSPMVFPVRERMQKMERLSVSRDHEYEPIGEPMASAVDDEMMNIDETDLKRKSSDTHEQGSEKKLLRIPTEESEDNISAQDFQDEIENRFFRREIEPIHDNQMQQHQEKIVDEAVIIDEEPVAREIPKKKSFIASASDSSKNLHKKIKAQASSLKSSINNKIKKKPKEKPVAVEVAQVEIEPQDEEEGENVEEEKENLESITINMQESSEEAKKPSKMSKFTKNIKKPSLPKFKKPQFKKPEMSKFTPKMPELKMSEKFSNLRKLGRSKSLKEESTADSTSLNTPEVLTAEPVTKKKFDFGTYPRMIRDKFKRPKIPERSDRSMVSDSPARDDEFNRVSQSFAQRGPVASRWPEYAEEESGKYQHFDSETDLERERIEFEHENVRQMMNEEQRQLEDMDRENLQIHLMAKQEKFRKPFVERQESDVTSEDDKLMWSGMLNKNVKQQDEEDEDFEPNALRFNENYKFTLDAYNNQELNRSCTPATNQETQSSGSSGTRRRRGYLDDDDEYFMREQQPIGTNIHSSDYIDSAIKEGLSEPDANALTQMDHEYTPERPTRSLKRKKKGEKRNQSVEREEIPEEYFRTYPPNRPTRREKKSISIEPEDEIPFHDEILDDTSEIIDENELRETYKGIEHPDLDYMRDDFDNDMDYKVPNLPVPPTPPRRRRKKKIHGIPTGFSTLRNEHLMQRTLPLKSEKIIVYHQESIPLAQEEHFTTPTPTPRRTQSRSRSQMSNYTLDDADSFKKDSIDEFMLNENKENNDLNHNYATIKKETPSRPVRRKRSTKSLGDRQFATLPLMPRRSDLGAEIAPPRPPRNYCTIAPEKPDKPPRRKSAGSLVEISKTMRDDDYEEILDSNTQDNRQRLKSGDVINKMKDRPLPPPPRPSRAGKKQKKDEPEEDKHDKDDGAEKIIEPLSVDIVDNVVAIEEQIVVEEVKLAQIDETESKLPRQDSDFESKLPRQNSELSEPERPIEVEVSTQTDPVPDEEFTMEDDEDIDIEEFMGADGKIKTLEDILKEEQEAELERARQLQEAENLSRGIERFRESNQRSLSEKSRASTADRSRSLSRPITPSAVVVEMKKSSPIIFDKQEQIMTEAGLFIHPITYDDYGIQADEEETNQQPTQEENLPQEAAIEENISTENLDVNNNLTAEVNIQTEELQDEEQLPESPEPNIDEIIKQAQTKYAEEGDDEELDAEMQRKIEEMIESVMNSAREEAEWLRHSQDNVRDETKIENVEEIKEPEQKQSPVVEEEIKEIENIEIEAEAPMPPPRRKSNIEESILKREMPDEEELLKQVEEEIQSEEIKSEPIEIQEESTKEQQAETDEDRLELSQQISEERPSSPFPSRIHLSSLEIDNLSVSALQAGRITASEIDSHSIVTNEFECKSTTPQPTVQQTIEIPPGLIEEIVERVRNAERAERAEKEQQQKESKIEKPQVIQQIQEAPKMEESDPPLRPPLPAEYQQPTTQVPASFYRLRDYSEPEDISMDMDKSSQQHPPPQLPQQHHHQRRKKHYTKKRDSTSDEDYQKDQRPRSRAGITSNQDQSVAALGGQFIRACGNSLMDSGSQLMAILRASSKDENNHDLHVALLILIIVVAGLFLMGMGEKSVHHHHWDFFNPPENPGR</sequence>
<feature type="region of interest" description="Disordered" evidence="2">
    <location>
        <begin position="639"/>
        <end position="709"/>
    </location>
</feature>
<keyword evidence="3" id="KW-0472">Membrane</keyword>
<evidence type="ECO:0000256" key="3">
    <source>
        <dbReference type="SAM" id="Phobius"/>
    </source>
</evidence>
<feature type="compositionally biased region" description="Basic residues" evidence="2">
    <location>
        <begin position="297"/>
        <end position="307"/>
    </location>
</feature>
<feature type="compositionally biased region" description="Low complexity" evidence="2">
    <location>
        <begin position="252"/>
        <end position="263"/>
    </location>
</feature>
<feature type="compositionally biased region" description="Basic and acidic residues" evidence="2">
    <location>
        <begin position="1938"/>
        <end position="1953"/>
    </location>
</feature>
<keyword evidence="5" id="KW-1185">Reference proteome</keyword>
<evidence type="ECO:0000256" key="1">
    <source>
        <dbReference type="SAM" id="Coils"/>
    </source>
</evidence>
<gene>
    <name evidence="4" type="ORF">PVAND_008547</name>
</gene>
<feature type="region of interest" description="Disordered" evidence="2">
    <location>
        <begin position="1932"/>
        <end position="1989"/>
    </location>
</feature>
<feature type="region of interest" description="Disordered" evidence="2">
    <location>
        <begin position="1537"/>
        <end position="1594"/>
    </location>
</feature>
<feature type="compositionally biased region" description="Basic and acidic residues" evidence="2">
    <location>
        <begin position="1312"/>
        <end position="1333"/>
    </location>
</feature>
<feature type="compositionally biased region" description="Basic and acidic residues" evidence="2">
    <location>
        <begin position="2033"/>
        <end position="2058"/>
    </location>
</feature>
<feature type="compositionally biased region" description="Acidic residues" evidence="2">
    <location>
        <begin position="270"/>
        <end position="283"/>
    </location>
</feature>
<keyword evidence="1" id="KW-0175">Coiled coil</keyword>
<feature type="compositionally biased region" description="Basic and acidic residues" evidence="2">
    <location>
        <begin position="284"/>
        <end position="296"/>
    </location>
</feature>
<feature type="region of interest" description="Disordered" evidence="2">
    <location>
        <begin position="30"/>
        <end position="54"/>
    </location>
</feature>